<dbReference type="InterPro" id="IPR036856">
    <property type="entry name" value="Ald_Oxase/Xan_DH_a/b_sf"/>
</dbReference>
<keyword evidence="1" id="KW-0812">Transmembrane</keyword>
<dbReference type="KEGG" id="amog:QRX60_33985"/>
<name>A0A9Y2NIC8_9PSEU</name>
<keyword evidence="3" id="KW-1185">Reference proteome</keyword>
<organism evidence="2 3">
    <name type="scientific">Amycolatopsis mongoliensis</name>
    <dbReference type="NCBI Taxonomy" id="715475"/>
    <lineage>
        <taxon>Bacteria</taxon>
        <taxon>Bacillati</taxon>
        <taxon>Actinomycetota</taxon>
        <taxon>Actinomycetes</taxon>
        <taxon>Pseudonocardiales</taxon>
        <taxon>Pseudonocardiaceae</taxon>
        <taxon>Amycolatopsis</taxon>
    </lineage>
</organism>
<dbReference type="Gene3D" id="3.90.1170.50">
    <property type="entry name" value="Aldehyde oxidase/xanthine dehydrogenase, a/b hammerhead"/>
    <property type="match status" value="1"/>
</dbReference>
<reference evidence="2 3" key="1">
    <citation type="submission" date="2023-06" db="EMBL/GenBank/DDBJ databases">
        <authorList>
            <person name="Oyuntsetseg B."/>
            <person name="Kim S.B."/>
        </authorList>
    </citation>
    <scope>NUCLEOTIDE SEQUENCE [LARGE SCALE GENOMIC DNA]</scope>
    <source>
        <strain evidence="2 3">4-36</strain>
    </source>
</reference>
<gene>
    <name evidence="2" type="ORF">QRX60_33985</name>
</gene>
<evidence type="ECO:0000313" key="2">
    <source>
        <dbReference type="EMBL" id="WIX99039.1"/>
    </source>
</evidence>
<keyword evidence="1" id="KW-0472">Membrane</keyword>
<feature type="transmembrane region" description="Helical" evidence="1">
    <location>
        <begin position="66"/>
        <end position="84"/>
    </location>
</feature>
<dbReference type="Proteomes" id="UP001239397">
    <property type="component" value="Chromosome"/>
</dbReference>
<sequence>MTDVRRVDAYEKVTGKAAYGTDRVPEGVAYAMLTPAWIGRGRVSRVDTAAAAAVPGVLPVVTRFDGLVLVLVALLTVALSAGMPQVARGAGVPERLIATWAAHTTLNALSLAVILHVAVWRRCPGGSAA</sequence>
<dbReference type="EMBL" id="CP127295">
    <property type="protein sequence ID" value="WIX99039.1"/>
    <property type="molecule type" value="Genomic_DNA"/>
</dbReference>
<keyword evidence="1" id="KW-1133">Transmembrane helix</keyword>
<feature type="transmembrane region" description="Helical" evidence="1">
    <location>
        <begin position="96"/>
        <end position="119"/>
    </location>
</feature>
<evidence type="ECO:0000313" key="3">
    <source>
        <dbReference type="Proteomes" id="UP001239397"/>
    </source>
</evidence>
<protein>
    <submittedName>
        <fullName evidence="2">Uncharacterized protein</fullName>
    </submittedName>
</protein>
<proteinExistence type="predicted"/>
<dbReference type="SUPFAM" id="SSF54665">
    <property type="entry name" value="CO dehydrogenase molybdoprotein N-domain-like"/>
    <property type="match status" value="1"/>
</dbReference>
<dbReference type="AlphaFoldDB" id="A0A9Y2NIC8"/>
<accession>A0A9Y2NIC8</accession>
<dbReference type="RefSeq" id="WP_285995522.1">
    <property type="nucleotide sequence ID" value="NZ_CP127295.1"/>
</dbReference>
<evidence type="ECO:0000256" key="1">
    <source>
        <dbReference type="SAM" id="Phobius"/>
    </source>
</evidence>